<dbReference type="SUPFAM" id="SSF53187">
    <property type="entry name" value="Zn-dependent exopeptidases"/>
    <property type="match status" value="1"/>
</dbReference>
<evidence type="ECO:0000256" key="10">
    <source>
        <dbReference type="ARBA" id="ARBA00030997"/>
    </source>
</evidence>
<evidence type="ECO:0000313" key="18">
    <source>
        <dbReference type="Proteomes" id="UP001558652"/>
    </source>
</evidence>
<dbReference type="PANTHER" id="PTHR11963:SF16">
    <property type="entry name" value="CYTOSOL AMINOPEPTIDASE"/>
    <property type="match status" value="1"/>
</dbReference>
<feature type="domain" description="Peptidase M17 leucyl aminopeptidase N-terminal" evidence="16">
    <location>
        <begin position="4"/>
        <end position="104"/>
    </location>
</feature>
<dbReference type="AlphaFoldDB" id="A0ABD0Y622"/>
<dbReference type="InterPro" id="IPR008283">
    <property type="entry name" value="Peptidase_M17_N"/>
</dbReference>
<evidence type="ECO:0000256" key="11">
    <source>
        <dbReference type="ARBA" id="ARBA00031564"/>
    </source>
</evidence>
<dbReference type="InterPro" id="IPR011356">
    <property type="entry name" value="Leucine_aapep/pepB"/>
</dbReference>
<comment type="catalytic activity">
    <reaction evidence="6">
        <text>an S-substituted L-cysteinylglycine + H2O = an S-substituted L-cysteine + glycine</text>
        <dbReference type="Rhea" id="RHEA:60444"/>
        <dbReference type="ChEBI" id="CHEBI:15377"/>
        <dbReference type="ChEBI" id="CHEBI:57305"/>
        <dbReference type="ChEBI" id="CHEBI:58717"/>
        <dbReference type="ChEBI" id="CHEBI:143103"/>
        <dbReference type="EC" id="3.4.13.23"/>
    </reaction>
    <physiologicalReaction direction="left-to-right" evidence="6">
        <dbReference type="Rhea" id="RHEA:60445"/>
    </physiologicalReaction>
</comment>
<dbReference type="InterPro" id="IPR043472">
    <property type="entry name" value="Macro_dom-like"/>
</dbReference>
<evidence type="ECO:0000256" key="12">
    <source>
        <dbReference type="ARBA" id="ARBA00045966"/>
    </source>
</evidence>
<dbReference type="Proteomes" id="UP001558652">
    <property type="component" value="Unassembled WGS sequence"/>
</dbReference>
<dbReference type="InterPro" id="IPR000819">
    <property type="entry name" value="Peptidase_M17_C"/>
</dbReference>
<evidence type="ECO:0000256" key="3">
    <source>
        <dbReference type="ARBA" id="ARBA00022438"/>
    </source>
</evidence>
<comment type="function">
    <text evidence="12">Cytosolic metallopeptidase that catalyzes the removal of unsubstituted N-terminal hydrophobic amino acids from various peptides. The presence of Zn(2+) ions is essential for the peptidase activity, and the association with other cofactors can modulate the substrate spectificity of the enzyme. For instance, in the presence of Mn(2+), it displays a specific Cys-Gly hydrolyzing activity of Cys-Gly-S-conjugates. Involved in the metabolism of glutathione and in the degradation of glutathione S-conjugates, which may play a role in the control of the cell redox status.</text>
</comment>
<sequence>MEGKLTNLLKGAQLGRGQAEVYTNVHIDYAAIAVAGLGPEGEGMDTLEGLDVCKENIRVASAVAASKLQNSGVNTILVEGFTNSEAAAEGAALAVWQYQEFKNKEEQQANTKLELFESPEGDGFKRGLIKAECQNLARTLEEAPANRLTPYMFAERAVAALCSCGVQVNVRDKHWLEEKKMNAFLTMAKGSCQPPLLLELGYCAAAPEEKPVLIIGKGLTFDSGGLFTKKCEGMMKHRADMAAAAVAVGVFKCAAMLNLPVNIKALLPLAENLPGGLAVKPGDVVMGLNGKSIRIDHTDAEGRVIMADPLVFAASYKPCLIITLGTMTDVDKALGSGGAALFTDSEVVWREMHRAGAETGDRVWRFPLWKNYRKKVTGMDIYILFQCEKNYVLLLF</sequence>
<dbReference type="EC" id="3.4.13.23" evidence="7"/>
<reference evidence="17 18" key="1">
    <citation type="submission" date="2024-07" db="EMBL/GenBank/DDBJ databases">
        <title>Chromosome-level genome assembly of the water stick insect Ranatra chinensis (Heteroptera: Nepidae).</title>
        <authorList>
            <person name="Liu X."/>
        </authorList>
    </citation>
    <scope>NUCLEOTIDE SEQUENCE [LARGE SCALE GENOMIC DNA]</scope>
    <source>
        <strain evidence="17">Cailab_2021Rc</strain>
        <tissue evidence="17">Muscle</tissue>
    </source>
</reference>
<evidence type="ECO:0000313" key="17">
    <source>
        <dbReference type="EMBL" id="KAL1122646.1"/>
    </source>
</evidence>
<name>A0ABD0Y622_9HEMI</name>
<dbReference type="Pfam" id="PF00883">
    <property type="entry name" value="Peptidase_M17"/>
    <property type="match status" value="1"/>
</dbReference>
<comment type="caution">
    <text evidence="17">The sequence shown here is derived from an EMBL/GenBank/DDBJ whole genome shotgun (WGS) entry which is preliminary data.</text>
</comment>
<feature type="domain" description="Cytosol aminopeptidase" evidence="15">
    <location>
        <begin position="135"/>
        <end position="377"/>
    </location>
</feature>
<evidence type="ECO:0000256" key="9">
    <source>
        <dbReference type="ARBA" id="ARBA00030930"/>
    </source>
</evidence>
<dbReference type="Pfam" id="PF02789">
    <property type="entry name" value="Peptidase_M17_N"/>
    <property type="match status" value="1"/>
</dbReference>
<gene>
    <name evidence="17" type="ORF">AAG570_002973</name>
</gene>
<dbReference type="Gene3D" id="3.40.630.10">
    <property type="entry name" value="Zn peptidases"/>
    <property type="match status" value="1"/>
</dbReference>
<evidence type="ECO:0000256" key="4">
    <source>
        <dbReference type="ARBA" id="ARBA00022670"/>
    </source>
</evidence>
<comment type="similarity">
    <text evidence="1">Belongs to the peptidase M17 family.</text>
</comment>
<evidence type="ECO:0000256" key="13">
    <source>
        <dbReference type="ARBA" id="ARBA00047881"/>
    </source>
</evidence>
<comment type="catalytic activity">
    <reaction evidence="13">
        <text>S-benzyl-L-cysteinylglycine + H2O = S-benzyl-L-cysteine + glycine</text>
        <dbReference type="Rhea" id="RHEA:62568"/>
        <dbReference type="ChEBI" id="CHEBI:15377"/>
        <dbReference type="ChEBI" id="CHEBI:57305"/>
        <dbReference type="ChEBI" id="CHEBI:145802"/>
        <dbReference type="ChEBI" id="CHEBI:145803"/>
    </reaction>
    <physiologicalReaction direction="left-to-right" evidence="13">
        <dbReference type="Rhea" id="RHEA:62569"/>
    </physiologicalReaction>
</comment>
<dbReference type="EMBL" id="JBFDAA010000013">
    <property type="protein sequence ID" value="KAL1122646.1"/>
    <property type="molecule type" value="Genomic_DNA"/>
</dbReference>
<keyword evidence="5" id="KW-0378">Hydrolase</keyword>
<evidence type="ECO:0000259" key="16">
    <source>
        <dbReference type="Pfam" id="PF02789"/>
    </source>
</evidence>
<evidence type="ECO:0000256" key="8">
    <source>
        <dbReference type="ARBA" id="ARBA00029605"/>
    </source>
</evidence>
<evidence type="ECO:0000256" key="5">
    <source>
        <dbReference type="ARBA" id="ARBA00022801"/>
    </source>
</evidence>
<evidence type="ECO:0000256" key="2">
    <source>
        <dbReference type="ARBA" id="ARBA00014190"/>
    </source>
</evidence>
<organism evidence="17 18">
    <name type="scientific">Ranatra chinensis</name>
    <dbReference type="NCBI Taxonomy" id="642074"/>
    <lineage>
        <taxon>Eukaryota</taxon>
        <taxon>Metazoa</taxon>
        <taxon>Ecdysozoa</taxon>
        <taxon>Arthropoda</taxon>
        <taxon>Hexapoda</taxon>
        <taxon>Insecta</taxon>
        <taxon>Pterygota</taxon>
        <taxon>Neoptera</taxon>
        <taxon>Paraneoptera</taxon>
        <taxon>Hemiptera</taxon>
        <taxon>Heteroptera</taxon>
        <taxon>Panheteroptera</taxon>
        <taxon>Nepomorpha</taxon>
        <taxon>Nepidae</taxon>
        <taxon>Ranatrinae</taxon>
        <taxon>Ranatra</taxon>
    </lineage>
</organism>
<accession>A0ABD0Y622</accession>
<dbReference type="CDD" id="cd00433">
    <property type="entry name" value="Peptidase_M17"/>
    <property type="match status" value="1"/>
</dbReference>
<protein>
    <recommendedName>
        <fullName evidence="2">Cytosol aminopeptidase</fullName>
        <ecNumber evidence="7">3.4.13.23</ecNumber>
    </recommendedName>
    <alternativeName>
        <fullName evidence="10">Cysteinylglycine-S-conjugate dipeptidase</fullName>
    </alternativeName>
    <alternativeName>
        <fullName evidence="11">Leucine aminopeptidase 3</fullName>
    </alternativeName>
    <alternativeName>
        <fullName evidence="9">Proline aminopeptidase</fullName>
    </alternativeName>
    <alternativeName>
        <fullName evidence="8">Prolyl aminopeptidase</fullName>
    </alternativeName>
</protein>
<dbReference type="GO" id="GO:0006508">
    <property type="term" value="P:proteolysis"/>
    <property type="evidence" value="ECO:0007669"/>
    <property type="project" value="UniProtKB-KW"/>
</dbReference>
<evidence type="ECO:0000256" key="1">
    <source>
        <dbReference type="ARBA" id="ARBA00009528"/>
    </source>
</evidence>
<comment type="catalytic activity">
    <reaction evidence="14">
        <text>L-cysteinylglycine + H2O = L-cysteine + glycine</text>
        <dbReference type="Rhea" id="RHEA:28783"/>
        <dbReference type="ChEBI" id="CHEBI:15377"/>
        <dbReference type="ChEBI" id="CHEBI:35235"/>
        <dbReference type="ChEBI" id="CHEBI:57305"/>
        <dbReference type="ChEBI" id="CHEBI:61694"/>
    </reaction>
    <physiologicalReaction direction="left-to-right" evidence="14">
        <dbReference type="Rhea" id="RHEA:28784"/>
    </physiologicalReaction>
</comment>
<evidence type="ECO:0000256" key="14">
    <source>
        <dbReference type="ARBA" id="ARBA00049107"/>
    </source>
</evidence>
<keyword evidence="4" id="KW-0645">Protease</keyword>
<dbReference type="SUPFAM" id="SSF52949">
    <property type="entry name" value="Macro domain-like"/>
    <property type="match status" value="1"/>
</dbReference>
<keyword evidence="3" id="KW-0031">Aminopeptidase</keyword>
<evidence type="ECO:0000259" key="15">
    <source>
        <dbReference type="Pfam" id="PF00883"/>
    </source>
</evidence>
<keyword evidence="18" id="KW-1185">Reference proteome</keyword>
<dbReference type="GO" id="GO:0004177">
    <property type="term" value="F:aminopeptidase activity"/>
    <property type="evidence" value="ECO:0007669"/>
    <property type="project" value="UniProtKB-KW"/>
</dbReference>
<proteinExistence type="inferred from homology"/>
<dbReference type="PANTHER" id="PTHR11963">
    <property type="entry name" value="LEUCINE AMINOPEPTIDASE-RELATED"/>
    <property type="match status" value="1"/>
</dbReference>
<dbReference type="PRINTS" id="PR00481">
    <property type="entry name" value="LAMNOPPTDASE"/>
</dbReference>
<dbReference type="Gene3D" id="3.40.220.10">
    <property type="entry name" value="Leucine Aminopeptidase, subunit E, domain 1"/>
    <property type="match status" value="1"/>
</dbReference>
<evidence type="ECO:0000256" key="7">
    <source>
        <dbReference type="ARBA" id="ARBA00023625"/>
    </source>
</evidence>
<evidence type="ECO:0000256" key="6">
    <source>
        <dbReference type="ARBA" id="ARBA00023511"/>
    </source>
</evidence>